<proteinExistence type="predicted"/>
<evidence type="ECO:0000313" key="1">
    <source>
        <dbReference type="Ensembl" id="ENSOARP00020058644.1"/>
    </source>
</evidence>
<organism evidence="1">
    <name type="scientific">Ovis aries</name>
    <name type="common">Sheep</name>
    <dbReference type="NCBI Taxonomy" id="9940"/>
    <lineage>
        <taxon>Eukaryota</taxon>
        <taxon>Metazoa</taxon>
        <taxon>Chordata</taxon>
        <taxon>Craniata</taxon>
        <taxon>Vertebrata</taxon>
        <taxon>Euteleostomi</taxon>
        <taxon>Mammalia</taxon>
        <taxon>Eutheria</taxon>
        <taxon>Laurasiatheria</taxon>
        <taxon>Artiodactyla</taxon>
        <taxon>Ruminantia</taxon>
        <taxon>Pecora</taxon>
        <taxon>Bovidae</taxon>
        <taxon>Caprinae</taxon>
        <taxon>Ovis</taxon>
    </lineage>
</organism>
<accession>A0AC11EH27</accession>
<gene>
    <name evidence="1" type="primary">ABHD4</name>
</gene>
<reference evidence="1" key="3">
    <citation type="submission" date="2025-09" db="UniProtKB">
        <authorList>
            <consortium name="Ensembl"/>
        </authorList>
    </citation>
    <scope>IDENTIFICATION</scope>
</reference>
<reference evidence="1" key="2">
    <citation type="submission" date="2025-08" db="UniProtKB">
        <authorList>
            <consortium name="Ensembl"/>
        </authorList>
    </citation>
    <scope>IDENTIFICATION</scope>
</reference>
<reference evidence="1" key="1">
    <citation type="submission" date="2020-11" db="EMBL/GenBank/DDBJ databases">
        <authorList>
            <person name="Davenport K.M."/>
            <person name="Bickhart D.M."/>
            <person name="Smith T.P.L."/>
            <person name="Murdoch B.M."/>
            <person name="Rosen B.D."/>
        </authorList>
    </citation>
    <scope>NUCLEOTIDE SEQUENCE [LARGE SCALE GENOMIC DNA]</scope>
    <source>
        <strain evidence="1">OAR_USU_Benz2616</strain>
    </source>
</reference>
<dbReference type="Ensembl" id="ENSOART00020043405.1">
    <property type="protein sequence ID" value="ENSOARP00020058644.1"/>
    <property type="gene ID" value="ENSOARG00020011057.2"/>
</dbReference>
<name>A0AC11EH27_SHEEP</name>
<sequence length="327" mass="37200">MGWLSSTRQGLFTMADDLEQQPQGWLSSWLPTWRPTSMSQLKNVEARILQCLQNKFLARYVSLPNQNKIWTVTVSPELRDRTPLVMVHGFGRSSRPTFPRDPEGAEDEFVTSIETWRESMGIPSMILLGHSLGGFLATSYSIKYPDRVKHLILVDPWGFPLRPADPSQVRAPPTWVKAVASVLGRSNPLAVLRVAGPWGPSLVQRFRPDFKRKFADFFDDDTISEYIYHCNAQNPSGETAFKAMMESIGWARRPMLERIHLIRKDVPITMIYGANTWIDTSTGKKVKLQRPDSYVRDLEIEGASHHVYADQPHIFNAVVEEICDSVD</sequence>
<protein>
    <submittedName>
        <fullName evidence="1">Abhydrolase domain containing 4, N-acyl phospholipase B</fullName>
    </submittedName>
</protein>